<organism evidence="11 12">
    <name type="scientific">Megasphaera stantonii</name>
    <dbReference type="NCBI Taxonomy" id="2144175"/>
    <lineage>
        <taxon>Bacteria</taxon>
        <taxon>Bacillati</taxon>
        <taxon>Bacillota</taxon>
        <taxon>Negativicutes</taxon>
        <taxon>Veillonellales</taxon>
        <taxon>Veillonellaceae</taxon>
        <taxon>Megasphaera</taxon>
    </lineage>
</organism>
<evidence type="ECO:0000256" key="1">
    <source>
        <dbReference type="ARBA" id="ARBA00002901"/>
    </source>
</evidence>
<evidence type="ECO:0000256" key="9">
    <source>
        <dbReference type="RuleBase" id="RU365090"/>
    </source>
</evidence>
<dbReference type="RefSeq" id="WP_107195845.1">
    <property type="nucleotide sequence ID" value="NZ_CP029462.1"/>
</dbReference>
<dbReference type="Pfam" id="PF00994">
    <property type="entry name" value="MoCF_biosynth"/>
    <property type="match status" value="1"/>
</dbReference>
<dbReference type="EC" id="2.10.1.1" evidence="4 9"/>
<dbReference type="PANTHER" id="PTHR10192:SF5">
    <property type="entry name" value="GEPHYRIN"/>
    <property type="match status" value="1"/>
</dbReference>
<comment type="catalytic activity">
    <reaction evidence="8">
        <text>adenylyl-molybdopterin + molybdate = Mo-molybdopterin + AMP + H(+)</text>
        <dbReference type="Rhea" id="RHEA:35047"/>
        <dbReference type="ChEBI" id="CHEBI:15378"/>
        <dbReference type="ChEBI" id="CHEBI:36264"/>
        <dbReference type="ChEBI" id="CHEBI:62727"/>
        <dbReference type="ChEBI" id="CHEBI:71302"/>
        <dbReference type="ChEBI" id="CHEBI:456215"/>
        <dbReference type="EC" id="2.10.1.1"/>
    </reaction>
</comment>
<evidence type="ECO:0000256" key="7">
    <source>
        <dbReference type="ARBA" id="ARBA00023150"/>
    </source>
</evidence>
<dbReference type="InterPro" id="IPR038987">
    <property type="entry name" value="MoeA-like"/>
</dbReference>
<keyword evidence="9" id="KW-0460">Magnesium</keyword>
<proteinExistence type="inferred from homology"/>
<dbReference type="Gene3D" id="3.90.105.10">
    <property type="entry name" value="Molybdopterin biosynthesis moea protein, domain 2"/>
    <property type="match status" value="1"/>
</dbReference>
<dbReference type="EMBL" id="CP029462">
    <property type="protein sequence ID" value="AXL20926.1"/>
    <property type="molecule type" value="Genomic_DNA"/>
</dbReference>
<dbReference type="InterPro" id="IPR005110">
    <property type="entry name" value="MoeA_linker/N"/>
</dbReference>
<evidence type="ECO:0000256" key="6">
    <source>
        <dbReference type="ARBA" id="ARBA00022505"/>
    </source>
</evidence>
<keyword evidence="9 11" id="KW-0808">Transferase</keyword>
<dbReference type="Gene3D" id="2.170.190.11">
    <property type="entry name" value="Molybdopterin biosynthesis moea protein, domain 3"/>
    <property type="match status" value="1"/>
</dbReference>
<dbReference type="Proteomes" id="UP000254337">
    <property type="component" value="Chromosome"/>
</dbReference>
<evidence type="ECO:0000313" key="12">
    <source>
        <dbReference type="Proteomes" id="UP000254337"/>
    </source>
</evidence>
<keyword evidence="12" id="KW-1185">Reference proteome</keyword>
<keyword evidence="7 9" id="KW-0501">Molybdenum cofactor biosynthesis</keyword>
<sequence>MNALTLAEAAALWRGILAHTTHTIEYVPPDTAWGRIAAADICAAHPYPPYRKSPFDGYALCLNGKERSYEVVATIGAGEHYDEPVLPGQAVRLMTGCAVPRSCQAVVMQEAVRRQGKRIELTTIPLPEDNIIPIGEECLSGEVLLSQGTYLTSGAVSVAVAMGNTAIPVYKDVRVLLVTSGRELVMAGQERQYGQIYNSNAYLFQQLLRNEGIRSAAFCHVSDAPERLASEIERVRELAADADLILSTGGVSVGLYDTMPQLFQHLGARELYRRIAMRPGSASYGGLIERKGGNAVPVLGLSGNPSAAFNAFHLLAVPVLRQLRGEKRGDFPVVTCRLNGNLTKENPVDRFVQGRLSFAQGQPVFTPNHVVTSSALLGLKAANALALRPKHSPPLTNGAEVPVLLLRRI</sequence>
<dbReference type="SUPFAM" id="SSF53218">
    <property type="entry name" value="Molybdenum cofactor biosynthesis proteins"/>
    <property type="match status" value="1"/>
</dbReference>
<dbReference type="InterPro" id="IPR036688">
    <property type="entry name" value="MoeA_C_domain_IV_sf"/>
</dbReference>
<feature type="domain" description="MoaB/Mog" evidence="10">
    <location>
        <begin position="176"/>
        <end position="322"/>
    </location>
</feature>
<dbReference type="Pfam" id="PF03453">
    <property type="entry name" value="MoeA_N"/>
    <property type="match status" value="1"/>
</dbReference>
<dbReference type="Pfam" id="PF03454">
    <property type="entry name" value="MoeA_C"/>
    <property type="match status" value="1"/>
</dbReference>
<comment type="function">
    <text evidence="1 9">Catalyzes the insertion of molybdate into adenylated molybdopterin with the concomitant release of AMP.</text>
</comment>
<dbReference type="UniPathway" id="UPA00344"/>
<evidence type="ECO:0000256" key="4">
    <source>
        <dbReference type="ARBA" id="ARBA00013269"/>
    </source>
</evidence>
<dbReference type="SUPFAM" id="SSF63882">
    <property type="entry name" value="MoeA N-terminal region -like"/>
    <property type="match status" value="1"/>
</dbReference>
<dbReference type="Gene3D" id="3.40.980.10">
    <property type="entry name" value="MoaB/Mog-like domain"/>
    <property type="match status" value="1"/>
</dbReference>
<dbReference type="Gene3D" id="2.40.340.10">
    <property type="entry name" value="MoeA, C-terminal, domain IV"/>
    <property type="match status" value="1"/>
</dbReference>
<keyword evidence="6 9" id="KW-0500">Molybdenum</keyword>
<dbReference type="InterPro" id="IPR001453">
    <property type="entry name" value="MoaB/Mog_dom"/>
</dbReference>
<accession>A0A346AYI3</accession>
<name>A0A346AYI3_9FIRM</name>
<evidence type="ECO:0000259" key="10">
    <source>
        <dbReference type="SMART" id="SM00852"/>
    </source>
</evidence>
<dbReference type="GO" id="GO:0006777">
    <property type="term" value="P:Mo-molybdopterin cofactor biosynthetic process"/>
    <property type="evidence" value="ECO:0007669"/>
    <property type="project" value="UniProtKB-UniRule"/>
</dbReference>
<dbReference type="OrthoDB" id="9804758at2"/>
<evidence type="ECO:0000256" key="2">
    <source>
        <dbReference type="ARBA" id="ARBA00005046"/>
    </source>
</evidence>
<keyword evidence="9" id="KW-0479">Metal-binding</keyword>
<comment type="pathway">
    <text evidence="2 9">Cofactor biosynthesis; molybdopterin biosynthesis.</text>
</comment>
<evidence type="ECO:0000256" key="5">
    <source>
        <dbReference type="ARBA" id="ARBA00021108"/>
    </source>
</evidence>
<dbReference type="SUPFAM" id="SSF63867">
    <property type="entry name" value="MoeA C-terminal domain-like"/>
    <property type="match status" value="1"/>
</dbReference>
<gene>
    <name evidence="11" type="ORF">DKB62_04710</name>
</gene>
<comment type="cofactor">
    <cofactor evidence="9">
        <name>Mg(2+)</name>
        <dbReference type="ChEBI" id="CHEBI:18420"/>
    </cofactor>
</comment>
<comment type="similarity">
    <text evidence="3 9">Belongs to the MoeA family.</text>
</comment>
<evidence type="ECO:0000313" key="11">
    <source>
        <dbReference type="EMBL" id="AXL20926.1"/>
    </source>
</evidence>
<dbReference type="KEGG" id="meg:DKB62_04710"/>
<evidence type="ECO:0000256" key="8">
    <source>
        <dbReference type="ARBA" id="ARBA00047317"/>
    </source>
</evidence>
<dbReference type="CDD" id="cd00887">
    <property type="entry name" value="MoeA"/>
    <property type="match status" value="1"/>
</dbReference>
<dbReference type="AlphaFoldDB" id="A0A346AYI3"/>
<dbReference type="InterPro" id="IPR005111">
    <property type="entry name" value="MoeA_C_domain_IV"/>
</dbReference>
<dbReference type="GO" id="GO:0005829">
    <property type="term" value="C:cytosol"/>
    <property type="evidence" value="ECO:0007669"/>
    <property type="project" value="TreeGrafter"/>
</dbReference>
<dbReference type="GO" id="GO:0046872">
    <property type="term" value="F:metal ion binding"/>
    <property type="evidence" value="ECO:0007669"/>
    <property type="project" value="UniProtKB-UniRule"/>
</dbReference>
<dbReference type="InterPro" id="IPR036425">
    <property type="entry name" value="MoaB/Mog-like_dom_sf"/>
</dbReference>
<dbReference type="SMART" id="SM00852">
    <property type="entry name" value="MoCF_biosynth"/>
    <property type="match status" value="1"/>
</dbReference>
<dbReference type="PANTHER" id="PTHR10192">
    <property type="entry name" value="MOLYBDOPTERIN BIOSYNTHESIS PROTEIN"/>
    <property type="match status" value="1"/>
</dbReference>
<protein>
    <recommendedName>
        <fullName evidence="5 9">Molybdopterin molybdenumtransferase</fullName>
        <ecNumber evidence="4 9">2.10.1.1</ecNumber>
    </recommendedName>
</protein>
<dbReference type="GO" id="GO:0061599">
    <property type="term" value="F:molybdopterin molybdotransferase activity"/>
    <property type="evidence" value="ECO:0007669"/>
    <property type="project" value="UniProtKB-UniRule"/>
</dbReference>
<dbReference type="InterPro" id="IPR036135">
    <property type="entry name" value="MoeA_linker/N_sf"/>
</dbReference>
<reference evidence="11 12" key="1">
    <citation type="submission" date="2018-05" db="EMBL/GenBank/DDBJ databases">
        <title>Complete genome sequence of Megasphaera sp. AJH120T, isolated from the ceca of a chicken.</title>
        <authorList>
            <person name="Maki J."/>
            <person name="Looft T."/>
        </authorList>
    </citation>
    <scope>NUCLEOTIDE SEQUENCE [LARGE SCALE GENOMIC DNA]</scope>
    <source>
        <strain evidence="11 12">AJH120</strain>
    </source>
</reference>
<evidence type="ECO:0000256" key="3">
    <source>
        <dbReference type="ARBA" id="ARBA00010763"/>
    </source>
</evidence>